<evidence type="ECO:0000313" key="3">
    <source>
        <dbReference type="Proteomes" id="UP000521872"/>
    </source>
</evidence>
<dbReference type="Proteomes" id="UP000521872">
    <property type="component" value="Unassembled WGS sequence"/>
</dbReference>
<keyword evidence="3" id="KW-1185">Reference proteome</keyword>
<gene>
    <name evidence="2" type="ORF">D9613_011079</name>
</gene>
<evidence type="ECO:0000313" key="2">
    <source>
        <dbReference type="EMBL" id="KAF4613315.1"/>
    </source>
</evidence>
<dbReference type="EMBL" id="JAACJL010000046">
    <property type="protein sequence ID" value="KAF4613315.1"/>
    <property type="molecule type" value="Genomic_DNA"/>
</dbReference>
<feature type="compositionally biased region" description="Low complexity" evidence="1">
    <location>
        <begin position="181"/>
        <end position="191"/>
    </location>
</feature>
<feature type="compositionally biased region" description="Polar residues" evidence="1">
    <location>
        <begin position="138"/>
        <end position="148"/>
    </location>
</feature>
<dbReference type="AlphaFoldDB" id="A0A8H4QMA9"/>
<sequence>MPDKWNQYNEDEERLPEGFKRIAYDSDTRRYTFRDREGVLYQGEPGEEYGTLRPVPLEHSATEVSRPSAFAPTAAKPLRRSTIATPETASSIRTFQDILPPDLITNSSLSGNLPAQASQRSKMVDAMKKSTLPKMQGVVSSLRRSVTSMRRKPIPSRSKFVPLQDVEDSDSRGLIARDESASSLNRSASLATTGTEKSFRRAPHSTTTPAEQ</sequence>
<name>A0A8H4QMA9_9AGAR</name>
<comment type="caution">
    <text evidence="2">The sequence shown here is derived from an EMBL/GenBank/DDBJ whole genome shotgun (WGS) entry which is preliminary data.</text>
</comment>
<feature type="compositionally biased region" description="Basic and acidic residues" evidence="1">
    <location>
        <begin position="169"/>
        <end position="180"/>
    </location>
</feature>
<reference evidence="2 3" key="1">
    <citation type="submission" date="2019-12" db="EMBL/GenBank/DDBJ databases">
        <authorList>
            <person name="Floudas D."/>
            <person name="Bentzer J."/>
            <person name="Ahren D."/>
            <person name="Johansson T."/>
            <person name="Persson P."/>
            <person name="Tunlid A."/>
        </authorList>
    </citation>
    <scope>NUCLEOTIDE SEQUENCE [LARGE SCALE GENOMIC DNA]</scope>
    <source>
        <strain evidence="2 3">CBS 102.39</strain>
    </source>
</reference>
<proteinExistence type="predicted"/>
<accession>A0A8H4QMA9</accession>
<evidence type="ECO:0000256" key="1">
    <source>
        <dbReference type="SAM" id="MobiDB-lite"/>
    </source>
</evidence>
<protein>
    <submittedName>
        <fullName evidence="2">Uncharacterized protein</fullName>
    </submittedName>
</protein>
<organism evidence="2 3">
    <name type="scientific">Agrocybe pediades</name>
    <dbReference type="NCBI Taxonomy" id="84607"/>
    <lineage>
        <taxon>Eukaryota</taxon>
        <taxon>Fungi</taxon>
        <taxon>Dikarya</taxon>
        <taxon>Basidiomycota</taxon>
        <taxon>Agaricomycotina</taxon>
        <taxon>Agaricomycetes</taxon>
        <taxon>Agaricomycetidae</taxon>
        <taxon>Agaricales</taxon>
        <taxon>Agaricineae</taxon>
        <taxon>Strophariaceae</taxon>
        <taxon>Agrocybe</taxon>
    </lineage>
</organism>
<feature type="region of interest" description="Disordered" evidence="1">
    <location>
        <begin position="135"/>
        <end position="212"/>
    </location>
</feature>
<feature type="region of interest" description="Disordered" evidence="1">
    <location>
        <begin position="60"/>
        <end position="87"/>
    </location>
</feature>